<proteinExistence type="predicted"/>
<evidence type="ECO:0000313" key="2">
    <source>
        <dbReference type="EMBL" id="GII22788.1"/>
    </source>
</evidence>
<dbReference type="Proteomes" id="UP000599074">
    <property type="component" value="Unassembled WGS sequence"/>
</dbReference>
<evidence type="ECO:0000256" key="1">
    <source>
        <dbReference type="SAM" id="MobiDB-lite"/>
    </source>
</evidence>
<evidence type="ECO:0000313" key="3">
    <source>
        <dbReference type="Proteomes" id="UP000599074"/>
    </source>
</evidence>
<name>A0A8J3X3E9_9ACTN</name>
<reference evidence="2" key="1">
    <citation type="submission" date="2021-01" db="EMBL/GenBank/DDBJ databases">
        <title>Whole genome shotgun sequence of Planosporangium mesophilum NBRC 109066.</title>
        <authorList>
            <person name="Komaki H."/>
            <person name="Tamura T."/>
        </authorList>
    </citation>
    <scope>NUCLEOTIDE SEQUENCE</scope>
    <source>
        <strain evidence="2">NBRC 109066</strain>
    </source>
</reference>
<comment type="caution">
    <text evidence="2">The sequence shown here is derived from an EMBL/GenBank/DDBJ whole genome shotgun (WGS) entry which is preliminary data.</text>
</comment>
<dbReference type="EMBL" id="BOON01000019">
    <property type="protein sequence ID" value="GII22788.1"/>
    <property type="molecule type" value="Genomic_DNA"/>
</dbReference>
<accession>A0A8J3X3E9</accession>
<feature type="region of interest" description="Disordered" evidence="1">
    <location>
        <begin position="1"/>
        <end position="57"/>
    </location>
</feature>
<sequence length="57" mass="6112">MRATRTLSDTPEKRSGIAAHRTTADPAMHKVSQKLRGRPGAIARHTYQAGRQTAAGA</sequence>
<gene>
    <name evidence="2" type="ORF">Pme01_23850</name>
</gene>
<organism evidence="2 3">
    <name type="scientific">Planosporangium mesophilum</name>
    <dbReference type="NCBI Taxonomy" id="689768"/>
    <lineage>
        <taxon>Bacteria</taxon>
        <taxon>Bacillati</taxon>
        <taxon>Actinomycetota</taxon>
        <taxon>Actinomycetes</taxon>
        <taxon>Micromonosporales</taxon>
        <taxon>Micromonosporaceae</taxon>
        <taxon>Planosporangium</taxon>
    </lineage>
</organism>
<dbReference type="AlphaFoldDB" id="A0A8J3X3E9"/>
<protein>
    <submittedName>
        <fullName evidence="2">Uncharacterized protein</fullName>
    </submittedName>
</protein>
<keyword evidence="3" id="KW-1185">Reference proteome</keyword>